<evidence type="ECO:0000313" key="9">
    <source>
        <dbReference type="EMBL" id="CEL78192.1"/>
    </source>
</evidence>
<dbReference type="EMBL" id="LN714502">
    <property type="protein sequence ID" value="CEL78192.1"/>
    <property type="molecule type" value="Genomic_DNA"/>
</dbReference>
<name>A0A0F7V6N4_TOXGV</name>
<dbReference type="Gene3D" id="3.90.550.10">
    <property type="entry name" value="Spore Coat Polysaccharide Biosynthesis Protein SpsA, Chain A"/>
    <property type="match status" value="1"/>
</dbReference>
<dbReference type="PANTHER" id="PTHR11952:SF9">
    <property type="entry name" value="UDP-SUGAR PYROPHOSPHORYLASE"/>
    <property type="match status" value="1"/>
</dbReference>
<sequence>MATLCKDEEWRRRLEEMDQGHLMPPDAKPEDLRRLFRQLEQADSSYPGGLGAYLSRARSLLAASQAGANPFEAFSACHPNGERVEVGSAAFARLEALGSEELRSCAFVLVAGGLGERLGYKGIKIGLPCETSTGKTFAQLYCEYLLSIQSGLAREAASGEEEVEATSEGASEEGRGEAVNSVSAGRSPCVPLAIMTSDDTHEKTVSLFEENAFFGLSRNQVTFMKQGKVPALRDNEAHIATSLCDPFEVLMKPHGHGDVHTLLHQHGLVERWKREGKKWIVFFQDTNALIFRALPATLGVSKERAFAMNTVTVPRKPAEAMGAICKLQKKDGSSITINVEYNVLGPLLKAEGREDGATSEGFSSFPGNTNALVFSIEPYCSVLEMTGGTVPEFVNPKYKDGTKTSFKSPTRLECMMQDFPRLFSPTTPVGFIELDRWFCYSCVKNDAEDARQKAVKGIPPECALSGESDLYANNMGLLALAAESVGARVEIGESKPVCGNGVVYPMGPRVVLAPSWGISQDCMRRRLRGASKIKLSSTSTLIVEGDVFIKHLELDGAAVLRAVPGIKRRKAIRRQKQTSHSRRSFLSRENRQNSRCRAKLVVERLVVRNEGWPLKTVSNNEEVPAASAMRGYRFEKKETYIAENTRVGTTQTVQN</sequence>
<comment type="cofactor">
    <cofactor evidence="2">
        <name>Mg(2+)</name>
        <dbReference type="ChEBI" id="CHEBI:18420"/>
    </cofactor>
</comment>
<evidence type="ECO:0000256" key="1">
    <source>
        <dbReference type="ARBA" id="ARBA00001936"/>
    </source>
</evidence>
<dbReference type="GO" id="GO:0051748">
    <property type="term" value="F:UTP-monosaccharide-1-phosphate uridylyltransferase activity"/>
    <property type="evidence" value="ECO:0007669"/>
    <property type="project" value="UniProtKB-EC"/>
</dbReference>
<evidence type="ECO:0000256" key="5">
    <source>
        <dbReference type="ARBA" id="ARBA00038047"/>
    </source>
</evidence>
<dbReference type="CDD" id="cd06424">
    <property type="entry name" value="UGGPase"/>
    <property type="match status" value="1"/>
</dbReference>
<reference evidence="9" key="1">
    <citation type="journal article" date="2015" name="PLoS ONE">
        <title>Comprehensive Evaluation of Toxoplasma gondii VEG and Neospora caninum LIV Genomes with Tachyzoite Stage Transcriptome and Proteome Defines Novel Transcript Features.</title>
        <authorList>
            <person name="Ramaprasad A."/>
            <person name="Mourier T."/>
            <person name="Naeem R."/>
            <person name="Malas T.B."/>
            <person name="Moussa E."/>
            <person name="Panigrahi A."/>
            <person name="Vermont S.J."/>
            <person name="Otto T.D."/>
            <person name="Wastling J."/>
            <person name="Pain A."/>
        </authorList>
    </citation>
    <scope>NUCLEOTIDE SEQUENCE</scope>
    <source>
        <strain evidence="9">VEG</strain>
    </source>
</reference>
<evidence type="ECO:0000256" key="7">
    <source>
        <dbReference type="ARBA" id="ARBA00048259"/>
    </source>
</evidence>
<comment type="catalytic activity">
    <reaction evidence="7">
        <text>a monosaccharide 1-phosphate + UTP + H(+) = a UDP-monosaccharide + diphosphate</text>
        <dbReference type="Rhea" id="RHEA:13205"/>
        <dbReference type="ChEBI" id="CHEBI:15378"/>
        <dbReference type="ChEBI" id="CHEBI:33019"/>
        <dbReference type="ChEBI" id="CHEBI:46398"/>
        <dbReference type="ChEBI" id="CHEBI:140358"/>
        <dbReference type="ChEBI" id="CHEBI:140359"/>
        <dbReference type="EC" id="2.7.7.64"/>
    </reaction>
</comment>
<feature type="region of interest" description="Disordered" evidence="8">
    <location>
        <begin position="157"/>
        <end position="183"/>
    </location>
</feature>
<dbReference type="PANTHER" id="PTHR11952">
    <property type="entry name" value="UDP- GLUCOSE PYROPHOSPHORYLASE"/>
    <property type="match status" value="1"/>
</dbReference>
<dbReference type="Gene3D" id="2.160.10.30">
    <property type="match status" value="2"/>
</dbReference>
<keyword evidence="4" id="KW-0548">Nucleotidyltransferase</keyword>
<organism evidence="9">
    <name type="scientific">Toxoplasma gondii (strain ATCC 50861 / VEG)</name>
    <dbReference type="NCBI Taxonomy" id="432359"/>
    <lineage>
        <taxon>Eukaryota</taxon>
        <taxon>Sar</taxon>
        <taxon>Alveolata</taxon>
        <taxon>Apicomplexa</taxon>
        <taxon>Conoidasida</taxon>
        <taxon>Coccidia</taxon>
        <taxon>Eucoccidiorida</taxon>
        <taxon>Eimeriorina</taxon>
        <taxon>Sarcocystidae</taxon>
        <taxon>Toxoplasma</taxon>
    </lineage>
</organism>
<protein>
    <recommendedName>
        <fullName evidence="6">UTP-monosaccharide-1-phosphate uridylyltransferase</fullName>
        <ecNumber evidence="6">2.7.7.64</ecNumber>
    </recommendedName>
</protein>
<proteinExistence type="inferred from homology"/>
<comment type="cofactor">
    <cofactor evidence="1">
        <name>Mn(2+)</name>
        <dbReference type="ChEBI" id="CHEBI:29035"/>
    </cofactor>
</comment>
<dbReference type="GO" id="GO:0003977">
    <property type="term" value="F:UDP-N-acetylglucosamine diphosphorylase activity"/>
    <property type="evidence" value="ECO:0007669"/>
    <property type="project" value="TreeGrafter"/>
</dbReference>
<dbReference type="EC" id="2.7.7.64" evidence="6"/>
<accession>A0A0F7V6N4</accession>
<evidence type="ECO:0000256" key="2">
    <source>
        <dbReference type="ARBA" id="ARBA00001946"/>
    </source>
</evidence>
<dbReference type="Pfam" id="PF01704">
    <property type="entry name" value="UDPGP"/>
    <property type="match status" value="1"/>
</dbReference>
<dbReference type="InterPro" id="IPR039741">
    <property type="entry name" value="UDP-sugar_pyrophosphorylase"/>
</dbReference>
<evidence type="ECO:0000256" key="8">
    <source>
        <dbReference type="SAM" id="MobiDB-lite"/>
    </source>
</evidence>
<comment type="similarity">
    <text evidence="5">Belongs to the USP family.</text>
</comment>
<dbReference type="InterPro" id="IPR029044">
    <property type="entry name" value="Nucleotide-diphossugar_trans"/>
</dbReference>
<dbReference type="InterPro" id="IPR002618">
    <property type="entry name" value="UDPGP_fam"/>
</dbReference>
<keyword evidence="3" id="KW-0808">Transferase</keyword>
<evidence type="ECO:0000256" key="6">
    <source>
        <dbReference type="ARBA" id="ARBA00039080"/>
    </source>
</evidence>
<evidence type="ECO:0000256" key="3">
    <source>
        <dbReference type="ARBA" id="ARBA00022679"/>
    </source>
</evidence>
<dbReference type="AlphaFoldDB" id="A0A0F7V6N4"/>
<dbReference type="SUPFAM" id="SSF53448">
    <property type="entry name" value="Nucleotide-diphospho-sugar transferases"/>
    <property type="match status" value="1"/>
</dbReference>
<gene>
    <name evidence="9" type="ORF">BN1205_071540</name>
</gene>
<dbReference type="GO" id="GO:0006048">
    <property type="term" value="P:UDP-N-acetylglucosamine biosynthetic process"/>
    <property type="evidence" value="ECO:0007669"/>
    <property type="project" value="TreeGrafter"/>
</dbReference>
<evidence type="ECO:0000256" key="4">
    <source>
        <dbReference type="ARBA" id="ARBA00022695"/>
    </source>
</evidence>